<dbReference type="PANTHER" id="PTHR21600:SF44">
    <property type="entry name" value="RIBOSOMAL LARGE SUBUNIT PSEUDOURIDINE SYNTHASE D"/>
    <property type="match status" value="1"/>
</dbReference>
<evidence type="ECO:0000256" key="2">
    <source>
        <dbReference type="ARBA" id="ARBA00023235"/>
    </source>
</evidence>
<reference evidence="8 9" key="1">
    <citation type="submission" date="2020-02" db="EMBL/GenBank/DDBJ databases">
        <title>Pseudoroseicyclus tamarix, sp. nov., isolated from offshore sediment of a Tamarix chinensis forest.</title>
        <authorList>
            <person name="Gai Y."/>
        </authorList>
    </citation>
    <scope>NUCLEOTIDE SEQUENCE [LARGE SCALE GENOMIC DNA]</scope>
    <source>
        <strain evidence="8 9">CLL3-39</strain>
    </source>
</reference>
<sequence>MPRLTFRIGPQPPARLDRALARDVPVEAALSRSRLARLLADGAVLIDGAPAPSPKAPVAEGALVEIEIEAPAEVETAAEAIPLEILHEDDDLIVLDKPAGMVVHPAPGSPGGTLVNALLAHCGDSLAGIGGEKRPGIVHRIDKDTSGLLVVAKTDRAHHALSAQFAAHSVERSYLALCHGAPDPGDPRLNGIKGTSFESGEVLKIQSLLGRHKTDRQRQAVSFSQGRHAVTRVRVMERFGAPTSLALCDCRLETGRTHQIRVHMSHIGHALVGDATYGGRRKAPAKALGAELAAAVDAFPRQALHAASLGFEHPAGGRMSFTAAPPEDFAALLAALRAQV</sequence>
<evidence type="ECO:0000256" key="5">
    <source>
        <dbReference type="PROSITE-ProRule" id="PRU00182"/>
    </source>
</evidence>
<keyword evidence="9" id="KW-1185">Reference proteome</keyword>
<keyword evidence="2 6" id="KW-0413">Isomerase</keyword>
<dbReference type="Pfam" id="PF00849">
    <property type="entry name" value="PseudoU_synth_2"/>
    <property type="match status" value="1"/>
</dbReference>
<dbReference type="AlphaFoldDB" id="A0A6B2JGA6"/>
<evidence type="ECO:0000256" key="6">
    <source>
        <dbReference type="RuleBase" id="RU362028"/>
    </source>
</evidence>
<feature type="active site" evidence="4">
    <location>
        <position position="142"/>
    </location>
</feature>
<dbReference type="EC" id="5.4.99.-" evidence="6"/>
<dbReference type="Proteomes" id="UP000474757">
    <property type="component" value="Unassembled WGS sequence"/>
</dbReference>
<dbReference type="Gene3D" id="3.10.290.10">
    <property type="entry name" value="RNA-binding S4 domain"/>
    <property type="match status" value="1"/>
</dbReference>
<proteinExistence type="inferred from homology"/>
<dbReference type="InterPro" id="IPR006225">
    <property type="entry name" value="PsdUridine_synth_RluC/D"/>
</dbReference>
<dbReference type="RefSeq" id="WP_163890233.1">
    <property type="nucleotide sequence ID" value="NZ_JAAFYS010000001.1"/>
</dbReference>
<accession>A0A6B2JGA6</accession>
<dbReference type="PROSITE" id="PS01129">
    <property type="entry name" value="PSI_RLU"/>
    <property type="match status" value="1"/>
</dbReference>
<dbReference type="InterPro" id="IPR006145">
    <property type="entry name" value="PsdUridine_synth_RsuA/RluA"/>
</dbReference>
<name>A0A6B2JGA6_9RHOB</name>
<comment type="function">
    <text evidence="6">Responsible for synthesis of pseudouridine from uracil.</text>
</comment>
<dbReference type="PROSITE" id="PS50889">
    <property type="entry name" value="S4"/>
    <property type="match status" value="1"/>
</dbReference>
<dbReference type="PANTHER" id="PTHR21600">
    <property type="entry name" value="MITOCHONDRIAL RNA PSEUDOURIDINE SYNTHASE"/>
    <property type="match status" value="1"/>
</dbReference>
<dbReference type="InterPro" id="IPR050188">
    <property type="entry name" value="RluA_PseudoU_synthase"/>
</dbReference>
<comment type="caution">
    <text evidence="8">The sequence shown here is derived from an EMBL/GenBank/DDBJ whole genome shotgun (WGS) entry which is preliminary data.</text>
</comment>
<dbReference type="GO" id="GO:0003723">
    <property type="term" value="F:RNA binding"/>
    <property type="evidence" value="ECO:0007669"/>
    <property type="project" value="UniProtKB-KW"/>
</dbReference>
<keyword evidence="5" id="KW-0694">RNA-binding</keyword>
<comment type="catalytic activity">
    <reaction evidence="3">
        <text>uridine(1911/1915/1917) in 23S rRNA = pseudouridine(1911/1915/1917) in 23S rRNA</text>
        <dbReference type="Rhea" id="RHEA:42524"/>
        <dbReference type="Rhea" id="RHEA-COMP:10097"/>
        <dbReference type="Rhea" id="RHEA-COMP:10098"/>
        <dbReference type="ChEBI" id="CHEBI:65314"/>
        <dbReference type="ChEBI" id="CHEBI:65315"/>
        <dbReference type="EC" id="5.4.99.23"/>
    </reaction>
</comment>
<dbReference type="GO" id="GO:0160140">
    <property type="term" value="F:23S rRNA pseudouridine(1911/1915/1917) synthase activity"/>
    <property type="evidence" value="ECO:0007669"/>
    <property type="project" value="UniProtKB-EC"/>
</dbReference>
<dbReference type="SUPFAM" id="SSF55174">
    <property type="entry name" value="Alpha-L RNA-binding motif"/>
    <property type="match status" value="1"/>
</dbReference>
<dbReference type="SUPFAM" id="SSF55120">
    <property type="entry name" value="Pseudouridine synthase"/>
    <property type="match status" value="1"/>
</dbReference>
<evidence type="ECO:0000256" key="1">
    <source>
        <dbReference type="ARBA" id="ARBA00010876"/>
    </source>
</evidence>
<protein>
    <recommendedName>
        <fullName evidence="6">Pseudouridine synthase</fullName>
        <ecNumber evidence="6">5.4.99.-</ecNumber>
    </recommendedName>
</protein>
<dbReference type="Gene3D" id="3.30.2350.10">
    <property type="entry name" value="Pseudouridine synthase"/>
    <property type="match status" value="1"/>
</dbReference>
<evidence type="ECO:0000313" key="9">
    <source>
        <dbReference type="Proteomes" id="UP000474757"/>
    </source>
</evidence>
<evidence type="ECO:0000259" key="7">
    <source>
        <dbReference type="Pfam" id="PF00849"/>
    </source>
</evidence>
<comment type="catalytic activity">
    <reaction evidence="6">
        <text>a uridine in RNA = a pseudouridine in RNA</text>
        <dbReference type="Rhea" id="RHEA:48348"/>
        <dbReference type="Rhea" id="RHEA-COMP:12068"/>
        <dbReference type="Rhea" id="RHEA-COMP:12069"/>
        <dbReference type="ChEBI" id="CHEBI:65314"/>
        <dbReference type="ChEBI" id="CHEBI:65315"/>
    </reaction>
</comment>
<evidence type="ECO:0000256" key="3">
    <source>
        <dbReference type="ARBA" id="ARBA00036882"/>
    </source>
</evidence>
<dbReference type="InterPro" id="IPR006224">
    <property type="entry name" value="PsdUridine_synth_RluA-like_CS"/>
</dbReference>
<dbReference type="CDD" id="cd02869">
    <property type="entry name" value="PseudoU_synth_RluA_like"/>
    <property type="match status" value="1"/>
</dbReference>
<dbReference type="EMBL" id="JAAGAB010000001">
    <property type="protein sequence ID" value="NDV00173.1"/>
    <property type="molecule type" value="Genomic_DNA"/>
</dbReference>
<dbReference type="CDD" id="cd00165">
    <property type="entry name" value="S4"/>
    <property type="match status" value="1"/>
</dbReference>
<gene>
    <name evidence="8" type="ORF">GZA08_04215</name>
</gene>
<dbReference type="GO" id="GO:0000455">
    <property type="term" value="P:enzyme-directed rRNA pseudouridine synthesis"/>
    <property type="evidence" value="ECO:0007669"/>
    <property type="project" value="TreeGrafter"/>
</dbReference>
<organism evidence="8 9">
    <name type="scientific">Pseudoroseicyclus tamaricis</name>
    <dbReference type="NCBI Taxonomy" id="2705421"/>
    <lineage>
        <taxon>Bacteria</taxon>
        <taxon>Pseudomonadati</taxon>
        <taxon>Pseudomonadota</taxon>
        <taxon>Alphaproteobacteria</taxon>
        <taxon>Rhodobacterales</taxon>
        <taxon>Paracoccaceae</taxon>
        <taxon>Pseudoroseicyclus</taxon>
    </lineage>
</organism>
<comment type="similarity">
    <text evidence="1 6">Belongs to the pseudouridine synthase RluA family.</text>
</comment>
<evidence type="ECO:0000313" key="8">
    <source>
        <dbReference type="EMBL" id="NDV00173.1"/>
    </source>
</evidence>
<dbReference type="NCBIfam" id="TIGR00005">
    <property type="entry name" value="rluA_subfam"/>
    <property type="match status" value="1"/>
</dbReference>
<feature type="domain" description="Pseudouridine synthase RsuA/RluA-like" evidence="7">
    <location>
        <begin position="91"/>
        <end position="266"/>
    </location>
</feature>
<dbReference type="InterPro" id="IPR036986">
    <property type="entry name" value="S4_RNA-bd_sf"/>
</dbReference>
<dbReference type="InterPro" id="IPR020103">
    <property type="entry name" value="PsdUridine_synth_cat_dom_sf"/>
</dbReference>
<evidence type="ECO:0000256" key="4">
    <source>
        <dbReference type="PIRSR" id="PIRSR606225-1"/>
    </source>
</evidence>